<feature type="domain" description="Methyltransferase" evidence="1">
    <location>
        <begin position="27"/>
        <end position="148"/>
    </location>
</feature>
<protein>
    <submittedName>
        <fullName evidence="3">Class I SAM-dependent methyltransferase</fullName>
    </submittedName>
</protein>
<dbReference type="AlphaFoldDB" id="A0A9N7JK15"/>
<dbReference type="RefSeq" id="WP_120140462.1">
    <property type="nucleotide sequence ID" value="NZ_CP023671.1"/>
</dbReference>
<proteinExistence type="predicted"/>
<dbReference type="Proteomes" id="UP000280586">
    <property type="component" value="Chromosome"/>
</dbReference>
<dbReference type="Proteomes" id="UP001055437">
    <property type="component" value="Chromosome"/>
</dbReference>
<dbReference type="Pfam" id="PF13847">
    <property type="entry name" value="Methyltransf_31"/>
    <property type="match status" value="1"/>
</dbReference>
<dbReference type="Gene3D" id="3.40.50.150">
    <property type="entry name" value="Vaccinia Virus protein VP39"/>
    <property type="match status" value="1"/>
</dbReference>
<dbReference type="GeneID" id="303559537"/>
<reference evidence="3" key="2">
    <citation type="submission" date="2022-06" db="EMBL/GenBank/DDBJ databases">
        <authorList>
            <person name="Holder M.E."/>
            <person name="Ajami N.J."/>
            <person name="Petrosino J.F."/>
        </authorList>
    </citation>
    <scope>NUCLEOTIDE SEQUENCE</scope>
    <source>
        <strain evidence="3">RMA 8861</strain>
    </source>
</reference>
<dbReference type="EMBL" id="CP023671">
    <property type="protein sequence ID" value="AYE33399.1"/>
    <property type="molecule type" value="Genomic_DNA"/>
</dbReference>
<evidence type="ECO:0000313" key="3">
    <source>
        <dbReference type="EMBL" id="USR99977.1"/>
    </source>
</evidence>
<dbReference type="InterPro" id="IPR029063">
    <property type="entry name" value="SAM-dependent_MTases_sf"/>
</dbReference>
<sequence length="188" mass="22016">MNLDVKFSNRNEKKINYFLDKIHLSYGEEILDVGTGDGILIPFIMEKCGDCKIDAVDISDVMLEFAKSKYGNLPQVVFKKINVENNKITKKYNKIILYSVFQYIQRKVETIYNLVNENLKIDGKLIIAYPNSRKYLNNLHNSKRKYLNEDRLIDVNLQKNLFKLAGLDVVEAFENDDMYYLIIKRVQS</sequence>
<organism evidence="2 4">
    <name type="scientific">Clostridium septicum</name>
    <dbReference type="NCBI Taxonomy" id="1504"/>
    <lineage>
        <taxon>Bacteria</taxon>
        <taxon>Bacillati</taxon>
        <taxon>Bacillota</taxon>
        <taxon>Clostridia</taxon>
        <taxon>Eubacteriales</taxon>
        <taxon>Clostridiaceae</taxon>
        <taxon>Clostridium</taxon>
    </lineage>
</organism>
<dbReference type="GO" id="GO:0008168">
    <property type="term" value="F:methyltransferase activity"/>
    <property type="evidence" value="ECO:0007669"/>
    <property type="project" value="UniProtKB-KW"/>
</dbReference>
<dbReference type="InterPro" id="IPR025714">
    <property type="entry name" value="Methyltranfer_dom"/>
</dbReference>
<name>A0A9N7JK15_CLOSE</name>
<evidence type="ECO:0000313" key="5">
    <source>
        <dbReference type="Proteomes" id="UP001055437"/>
    </source>
</evidence>
<keyword evidence="5" id="KW-1185">Reference proteome</keyword>
<dbReference type="KEGG" id="csep:CP523_02445"/>
<evidence type="ECO:0000313" key="2">
    <source>
        <dbReference type="EMBL" id="AYE33399.1"/>
    </source>
</evidence>
<dbReference type="EMBL" id="CP099799">
    <property type="protein sequence ID" value="USR99977.1"/>
    <property type="molecule type" value="Genomic_DNA"/>
</dbReference>
<dbReference type="PANTHER" id="PTHR43861">
    <property type="entry name" value="TRANS-ACONITATE 2-METHYLTRANSFERASE-RELATED"/>
    <property type="match status" value="1"/>
</dbReference>
<gene>
    <name evidence="2" type="ORF">CP523_02445</name>
    <name evidence="3" type="ORF">NH397_10775</name>
</gene>
<dbReference type="CDD" id="cd02440">
    <property type="entry name" value="AdoMet_MTases"/>
    <property type="match status" value="1"/>
</dbReference>
<keyword evidence="3" id="KW-0808">Transferase</keyword>
<evidence type="ECO:0000313" key="4">
    <source>
        <dbReference type="Proteomes" id="UP000280586"/>
    </source>
</evidence>
<dbReference type="GO" id="GO:0032259">
    <property type="term" value="P:methylation"/>
    <property type="evidence" value="ECO:0007669"/>
    <property type="project" value="UniProtKB-KW"/>
</dbReference>
<reference evidence="2 4" key="1">
    <citation type="submission" date="2017-09" db="EMBL/GenBank/DDBJ databases">
        <authorList>
            <person name="Thomas P."/>
            <person name="Seyboldt C."/>
        </authorList>
    </citation>
    <scope>NUCLEOTIDE SEQUENCE [LARGE SCALE GENOMIC DNA]</scope>
    <source>
        <strain evidence="2 4">DSM 7534</strain>
    </source>
</reference>
<evidence type="ECO:0000259" key="1">
    <source>
        <dbReference type="Pfam" id="PF13847"/>
    </source>
</evidence>
<dbReference type="SUPFAM" id="SSF53335">
    <property type="entry name" value="S-adenosyl-L-methionine-dependent methyltransferases"/>
    <property type="match status" value="1"/>
</dbReference>
<keyword evidence="3" id="KW-0489">Methyltransferase</keyword>
<accession>A0A9N7JK15</accession>